<evidence type="ECO:0000256" key="8">
    <source>
        <dbReference type="ARBA" id="ARBA00022741"/>
    </source>
</evidence>
<protein>
    <recommendedName>
        <fullName evidence="6 18">Glyceraldehyde-3-phosphate dehydrogenase</fullName>
        <ecNumber evidence="18">1.2.1.-</ecNumber>
    </recommendedName>
</protein>
<evidence type="ECO:0000256" key="3">
    <source>
        <dbReference type="ARBA" id="ARBA00004869"/>
    </source>
</evidence>
<feature type="binding site" evidence="14">
    <location>
        <begin position="172"/>
        <end position="174"/>
    </location>
    <ligand>
        <name>D-glyceraldehyde 3-phosphate</name>
        <dbReference type="ChEBI" id="CHEBI:59776"/>
    </ligand>
</feature>
<dbReference type="PANTHER" id="PTHR10836">
    <property type="entry name" value="GLYCERALDEHYDE 3-PHOSPHATE DEHYDROGENASE"/>
    <property type="match status" value="1"/>
</dbReference>
<feature type="binding site" evidence="14">
    <location>
        <begin position="232"/>
        <end position="233"/>
    </location>
    <ligand>
        <name>D-glyceraldehyde 3-phosphate</name>
        <dbReference type="ChEBI" id="CHEBI:59776"/>
    </ligand>
</feature>
<dbReference type="SUPFAM" id="SSF51735">
    <property type="entry name" value="NAD(P)-binding Rossmann-fold domains"/>
    <property type="match status" value="1"/>
</dbReference>
<dbReference type="Gene3D" id="3.40.50.720">
    <property type="entry name" value="NAD(P)-binding Rossmann-like Domain"/>
    <property type="match status" value="1"/>
</dbReference>
<dbReference type="EMBL" id="CU459003">
    <property type="protein sequence ID" value="CAM75466.1"/>
    <property type="molecule type" value="Genomic_DNA"/>
</dbReference>
<dbReference type="Pfam" id="PF00044">
    <property type="entry name" value="Gp_dh_N"/>
    <property type="match status" value="1"/>
</dbReference>
<dbReference type="InterPro" id="IPR020828">
    <property type="entry name" value="GlycerAld_3-P_DH_NAD(P)-bd"/>
</dbReference>
<evidence type="ECO:0000256" key="9">
    <source>
        <dbReference type="ARBA" id="ARBA00023002"/>
    </source>
</evidence>
<proteinExistence type="inferred from homology"/>
<comment type="pathway">
    <text evidence="3">Carbohydrate degradation; glycolysis; pyruvate from D-glyceraldehyde 3-phosphate: step 1/5.</text>
</comment>
<evidence type="ECO:0000256" key="14">
    <source>
        <dbReference type="PIRSR" id="PIRSR000149-2"/>
    </source>
</evidence>
<dbReference type="FunFam" id="3.40.50.720:FF:000001">
    <property type="entry name" value="Glyceraldehyde-3-phosphate dehydrogenase"/>
    <property type="match status" value="1"/>
</dbReference>
<comment type="similarity">
    <text evidence="4 17">Belongs to the glyceraldehyde-3-phosphate dehydrogenase family.</text>
</comment>
<evidence type="ECO:0000256" key="2">
    <source>
        <dbReference type="ARBA" id="ARBA00004496"/>
    </source>
</evidence>
<dbReference type="PROSITE" id="PS00071">
    <property type="entry name" value="GAPDH"/>
    <property type="match status" value="1"/>
</dbReference>
<evidence type="ECO:0000256" key="6">
    <source>
        <dbReference type="ARBA" id="ARBA00021022"/>
    </source>
</evidence>
<evidence type="ECO:0000256" key="12">
    <source>
        <dbReference type="ARBA" id="ARBA00047698"/>
    </source>
</evidence>
<dbReference type="GO" id="GO:0005737">
    <property type="term" value="C:cytoplasm"/>
    <property type="evidence" value="ECO:0007669"/>
    <property type="project" value="UniProtKB-SubCell"/>
</dbReference>
<dbReference type="NCBIfam" id="TIGR01534">
    <property type="entry name" value="GAPDH-I"/>
    <property type="match status" value="1"/>
</dbReference>
<evidence type="ECO:0000313" key="20">
    <source>
        <dbReference type="EMBL" id="CAM75466.1"/>
    </source>
</evidence>
<dbReference type="SMART" id="SM00846">
    <property type="entry name" value="Gp_dh_N"/>
    <property type="match status" value="1"/>
</dbReference>
<evidence type="ECO:0000256" key="18">
    <source>
        <dbReference type="RuleBase" id="RU361160"/>
    </source>
</evidence>
<dbReference type="Pfam" id="PF02800">
    <property type="entry name" value="Gp_dh_C"/>
    <property type="match status" value="1"/>
</dbReference>
<evidence type="ECO:0000256" key="5">
    <source>
        <dbReference type="ARBA" id="ARBA00011881"/>
    </source>
</evidence>
<evidence type="ECO:0000256" key="15">
    <source>
        <dbReference type="PIRSR" id="PIRSR000149-3"/>
    </source>
</evidence>
<feature type="binding site" evidence="15">
    <location>
        <position position="337"/>
    </location>
    <ligand>
        <name>NAD(+)</name>
        <dbReference type="ChEBI" id="CHEBI:57540"/>
    </ligand>
</feature>
<feature type="binding site" evidence="14">
    <location>
        <position position="255"/>
    </location>
    <ligand>
        <name>D-glyceraldehyde 3-phosphate</name>
        <dbReference type="ChEBI" id="CHEBI:59776"/>
    </ligand>
</feature>
<dbReference type="PIRSF" id="PIRSF000149">
    <property type="entry name" value="GAP_DH"/>
    <property type="match status" value="1"/>
</dbReference>
<dbReference type="PANTHER" id="PTHR10836:SF76">
    <property type="entry name" value="GLYCERALDEHYDE-3-PHOSPHATE DEHYDROGENASE-RELATED"/>
    <property type="match status" value="1"/>
</dbReference>
<dbReference type="CDD" id="cd05214">
    <property type="entry name" value="GAPDH_I_N"/>
    <property type="match status" value="1"/>
</dbReference>
<comment type="catalytic activity">
    <reaction evidence="12">
        <text>D-glyceraldehyde 3-phosphate + phosphate + NAD(+) = (2R)-3-phospho-glyceroyl phosphate + NADH + H(+)</text>
        <dbReference type="Rhea" id="RHEA:10300"/>
        <dbReference type="ChEBI" id="CHEBI:15378"/>
        <dbReference type="ChEBI" id="CHEBI:43474"/>
        <dbReference type="ChEBI" id="CHEBI:57540"/>
        <dbReference type="ChEBI" id="CHEBI:57604"/>
        <dbReference type="ChEBI" id="CHEBI:57945"/>
        <dbReference type="ChEBI" id="CHEBI:59776"/>
        <dbReference type="EC" id="1.2.1.12"/>
    </reaction>
</comment>
<dbReference type="InterPro" id="IPR020831">
    <property type="entry name" value="GlycerAld/Erythrose_P_DH"/>
</dbReference>
<feature type="site" description="Activates thiol group during catalysis" evidence="16">
    <location>
        <position position="200"/>
    </location>
</feature>
<accession>A4TXV9</accession>
<dbReference type="GO" id="GO:0006096">
    <property type="term" value="P:glycolytic process"/>
    <property type="evidence" value="ECO:0007669"/>
    <property type="project" value="UniProtKB-KW"/>
</dbReference>
<keyword evidence="9 18" id="KW-0560">Oxidoreductase</keyword>
<evidence type="ECO:0000256" key="13">
    <source>
        <dbReference type="PIRSR" id="PIRSR000149-1"/>
    </source>
</evidence>
<gene>
    <name evidence="20" type="primary">gap</name>
    <name evidence="20" type="ORF">MGR_3465</name>
</gene>
<keyword evidence="11" id="KW-0324">Glycolysis</keyword>
<dbReference type="GO" id="GO:0004365">
    <property type="term" value="F:glyceraldehyde-3-phosphate dehydrogenase (NAD+) (phosphorylating) activity"/>
    <property type="evidence" value="ECO:0007669"/>
    <property type="project" value="UniProtKB-EC"/>
</dbReference>
<dbReference type="AlphaFoldDB" id="A4TXV9"/>
<dbReference type="InterPro" id="IPR036291">
    <property type="entry name" value="NAD(P)-bd_dom_sf"/>
</dbReference>
<dbReference type="Gene3D" id="3.30.360.10">
    <property type="entry name" value="Dihydrodipicolinate Reductase, domain 2"/>
    <property type="match status" value="1"/>
</dbReference>
<comment type="function">
    <text evidence="1">Catalyzes the oxidative phosphorylation of glyceraldehyde 3-phosphate (G3P) to 1,3-bisphosphoglycerate (BPG) using the cofactor NAD. The first reaction step involves the formation of a hemiacetal intermediate between G3P and a cysteine residue, and this hemiacetal intermediate is then oxidized to a thioester, with concomitant reduction of NAD to NADH. The reduced NADH is then exchanged with the second NAD, and the thioester is attacked by a nucleophilic inorganic phosphate to produce BPG.</text>
</comment>
<dbReference type="GO" id="GO:0051287">
    <property type="term" value="F:NAD binding"/>
    <property type="evidence" value="ECO:0007669"/>
    <property type="project" value="InterPro"/>
</dbReference>
<dbReference type="CDD" id="cd18126">
    <property type="entry name" value="GAPDH_I_C"/>
    <property type="match status" value="1"/>
</dbReference>
<dbReference type="PRINTS" id="PR00078">
    <property type="entry name" value="G3PDHDRGNASE"/>
</dbReference>
<dbReference type="SUPFAM" id="SSF55347">
    <property type="entry name" value="Glyceraldehyde-3-phosphate dehydrogenase-like, C-terminal domain"/>
    <property type="match status" value="1"/>
</dbReference>
<evidence type="ECO:0000256" key="11">
    <source>
        <dbReference type="ARBA" id="ARBA00023152"/>
    </source>
</evidence>
<evidence type="ECO:0000256" key="17">
    <source>
        <dbReference type="RuleBase" id="RU000397"/>
    </source>
</evidence>
<dbReference type="GO" id="GO:0006006">
    <property type="term" value="P:glucose metabolic process"/>
    <property type="evidence" value="ECO:0007669"/>
    <property type="project" value="InterPro"/>
</dbReference>
<dbReference type="InterPro" id="IPR020830">
    <property type="entry name" value="GlycerAld_3-P_DH_AS"/>
</dbReference>
<evidence type="ECO:0000256" key="4">
    <source>
        <dbReference type="ARBA" id="ARBA00007406"/>
    </source>
</evidence>
<feature type="binding site" evidence="15">
    <location>
        <position position="57"/>
    </location>
    <ligand>
        <name>NAD(+)</name>
        <dbReference type="ChEBI" id="CHEBI:57540"/>
    </ligand>
</feature>
<feature type="binding site" evidence="15">
    <location>
        <begin position="34"/>
        <end position="35"/>
    </location>
    <ligand>
        <name>NAD(+)</name>
        <dbReference type="ChEBI" id="CHEBI:57540"/>
    </ligand>
</feature>
<sequence>MVPRLNSRGALDSAAEIPLEETMTIRVGINGFGRIGRMVFRAVTKDFPEIEIVGINDLLDPEYLAYMLKYDSVHGRFPGEIRVEGDILNVNGKPVLLTQVKDPSELKWGELDVDVVIEATGLFLTKEACEKHLKAGAKKVVQSAPSKDDTPMFVYGVNHTKYAGEAIVSAASCTTNCLAPVAKVLHDTWGVKRGLMSTVHAATATQKTVDGPSSKDWRGGRGILENIIPSSTGAAKAVGKVIPELNKKLTGMSFRVPTSDVSVVDLTVELEKPATYEQICAAMKAASEGALKGVLGYTNEKVVSTDFRGCNLPSIFDAEAGIALDDTFVKVVVWYDNEYGYTCNMLKFVQHVAKN</sequence>
<evidence type="ECO:0000256" key="10">
    <source>
        <dbReference type="ARBA" id="ARBA00023027"/>
    </source>
</evidence>
<feature type="binding site" evidence="14">
    <location>
        <position position="203"/>
    </location>
    <ligand>
        <name>D-glyceraldehyde 3-phosphate</name>
        <dbReference type="ChEBI" id="CHEBI:59776"/>
    </ligand>
</feature>
<keyword evidence="10 15" id="KW-0520">NAD</keyword>
<comment type="subcellular location">
    <subcellularLocation>
        <location evidence="2">Cytoplasm</location>
    </subcellularLocation>
</comment>
<name>A4TXV9_9PROT</name>
<dbReference type="GO" id="GO:0050661">
    <property type="term" value="F:NADP binding"/>
    <property type="evidence" value="ECO:0007669"/>
    <property type="project" value="InterPro"/>
</dbReference>
<comment type="subunit">
    <text evidence="5">Homotetramer.</text>
</comment>
<reference evidence="20" key="1">
    <citation type="journal article" date="2007" name="J. Bacteriol.">
        <title>Comparative genome analysis of four magnetotactic bacteria reveals a complex set of group-specific genes implicated in magnetosome biomineralization and function.</title>
        <authorList>
            <person name="Richter M."/>
            <person name="Kube M."/>
            <person name="Bazylinski D.A."/>
            <person name="Lombardot T."/>
            <person name="Gloeckner F.O."/>
            <person name="Reinhardt R."/>
            <person name="Schueler D."/>
        </authorList>
    </citation>
    <scope>NUCLEOTIDE SEQUENCE</scope>
    <source>
        <strain evidence="20">MSR-1</strain>
    </source>
</reference>
<feature type="binding site" evidence="15">
    <location>
        <position position="143"/>
    </location>
    <ligand>
        <name>NAD(+)</name>
        <dbReference type="ChEBI" id="CHEBI:57540"/>
    </ligand>
</feature>
<dbReference type="InterPro" id="IPR006424">
    <property type="entry name" value="Glyceraldehyde-3-P_DH_1"/>
</dbReference>
<organism evidence="20">
    <name type="scientific">Magnetospirillum gryphiswaldense</name>
    <dbReference type="NCBI Taxonomy" id="55518"/>
    <lineage>
        <taxon>Bacteria</taxon>
        <taxon>Pseudomonadati</taxon>
        <taxon>Pseudomonadota</taxon>
        <taxon>Alphaproteobacteria</taxon>
        <taxon>Rhodospirillales</taxon>
        <taxon>Rhodospirillaceae</taxon>
        <taxon>Magnetospirillum</taxon>
    </lineage>
</organism>
<feature type="active site" description="Nucleophile" evidence="13">
    <location>
        <position position="173"/>
    </location>
</feature>
<keyword evidence="8 15" id="KW-0547">Nucleotide-binding</keyword>
<evidence type="ECO:0000256" key="16">
    <source>
        <dbReference type="PIRSR" id="PIRSR000149-4"/>
    </source>
</evidence>
<evidence type="ECO:0000256" key="1">
    <source>
        <dbReference type="ARBA" id="ARBA00003501"/>
    </source>
</evidence>
<dbReference type="FunFam" id="3.30.360.10:FF:000010">
    <property type="entry name" value="Glyceraldehyde-3-phosphate dehydrogenase"/>
    <property type="match status" value="1"/>
</dbReference>
<evidence type="ECO:0000259" key="19">
    <source>
        <dbReference type="SMART" id="SM00846"/>
    </source>
</evidence>
<evidence type="ECO:0000256" key="7">
    <source>
        <dbReference type="ARBA" id="ARBA00022490"/>
    </source>
</evidence>
<dbReference type="EC" id="1.2.1.-" evidence="18"/>
<feature type="domain" description="Glyceraldehyde 3-phosphate dehydrogenase NAD(P) binding" evidence="19">
    <location>
        <begin position="25"/>
        <end position="173"/>
    </location>
</feature>
<dbReference type="InterPro" id="IPR020829">
    <property type="entry name" value="GlycerAld_3-P_DH_cat"/>
</dbReference>
<keyword evidence="7" id="KW-0963">Cytoplasm</keyword>